<feature type="domain" description="TRAM" evidence="5">
    <location>
        <begin position="16"/>
        <end position="76"/>
    </location>
</feature>
<feature type="binding site" evidence="4">
    <location>
        <position position="303"/>
    </location>
    <ligand>
        <name>S-adenosyl-L-methionine</name>
        <dbReference type="ChEBI" id="CHEBI:59789"/>
    </ligand>
</feature>
<dbReference type="PANTHER" id="PTHR11061:SF30">
    <property type="entry name" value="TRNA (URACIL(54)-C(5))-METHYLTRANSFERASE"/>
    <property type="match status" value="1"/>
</dbReference>
<organism evidence="6 7">
    <name type="scientific">Yinghuangia aomiensis</name>
    <dbReference type="NCBI Taxonomy" id="676205"/>
    <lineage>
        <taxon>Bacteria</taxon>
        <taxon>Bacillati</taxon>
        <taxon>Actinomycetota</taxon>
        <taxon>Actinomycetes</taxon>
        <taxon>Kitasatosporales</taxon>
        <taxon>Streptomycetaceae</taxon>
        <taxon>Yinghuangia</taxon>
    </lineage>
</organism>
<reference evidence="7" key="1">
    <citation type="journal article" date="2019" name="Int. J. Syst. Evol. Microbiol.">
        <title>The Global Catalogue of Microorganisms (GCM) 10K type strain sequencing project: providing services to taxonomists for standard genome sequencing and annotation.</title>
        <authorList>
            <consortium name="The Broad Institute Genomics Platform"/>
            <consortium name="The Broad Institute Genome Sequencing Center for Infectious Disease"/>
            <person name="Wu L."/>
            <person name="Ma J."/>
        </authorList>
    </citation>
    <scope>NUCLEOTIDE SEQUENCE [LARGE SCALE GENOMIC DNA]</scope>
    <source>
        <strain evidence="7">JCM 17986</strain>
    </source>
</reference>
<dbReference type="PANTHER" id="PTHR11061">
    <property type="entry name" value="RNA M5U METHYLTRANSFERASE"/>
    <property type="match status" value="1"/>
</dbReference>
<dbReference type="EMBL" id="BAABHS010000007">
    <property type="protein sequence ID" value="GAA4959738.1"/>
    <property type="molecule type" value="Genomic_DNA"/>
</dbReference>
<dbReference type="InterPro" id="IPR029063">
    <property type="entry name" value="SAM-dependent_MTases_sf"/>
</dbReference>
<dbReference type="InterPro" id="IPR012340">
    <property type="entry name" value="NA-bd_OB-fold"/>
</dbReference>
<proteinExistence type="inferred from homology"/>
<evidence type="ECO:0000256" key="3">
    <source>
        <dbReference type="ARBA" id="ARBA00022691"/>
    </source>
</evidence>
<dbReference type="RefSeq" id="WP_345675335.1">
    <property type="nucleotide sequence ID" value="NZ_BAABHS010000007.1"/>
</dbReference>
<dbReference type="InterPro" id="IPR010280">
    <property type="entry name" value="U5_MeTrfase_fam"/>
</dbReference>
<protein>
    <submittedName>
        <fullName evidence="6">Class I SAM-dependent RNA methyltransferase</fullName>
    </submittedName>
</protein>
<dbReference type="Gene3D" id="2.40.50.140">
    <property type="entry name" value="Nucleic acid-binding proteins"/>
    <property type="match status" value="1"/>
</dbReference>
<name>A0ABP9H269_9ACTN</name>
<dbReference type="Pfam" id="PF01938">
    <property type="entry name" value="TRAM"/>
    <property type="match status" value="1"/>
</dbReference>
<dbReference type="SUPFAM" id="SSF53335">
    <property type="entry name" value="S-adenosyl-L-methionine-dependent methyltransferases"/>
    <property type="match status" value="1"/>
</dbReference>
<accession>A0ABP9H269</accession>
<comment type="caution">
    <text evidence="6">The sequence shown here is derived from an EMBL/GenBank/DDBJ whole genome shotgun (WGS) entry which is preliminary data.</text>
</comment>
<keyword evidence="7" id="KW-1185">Reference proteome</keyword>
<dbReference type="InterPro" id="IPR002792">
    <property type="entry name" value="TRAM_dom"/>
</dbReference>
<keyword evidence="3 4" id="KW-0949">S-adenosyl-L-methionine</keyword>
<comment type="similarity">
    <text evidence="4">Belongs to the class I-like SAM-binding methyltransferase superfamily. RNA M5U methyltransferase family.</text>
</comment>
<evidence type="ECO:0000256" key="4">
    <source>
        <dbReference type="PROSITE-ProRule" id="PRU01024"/>
    </source>
</evidence>
<keyword evidence="2 4" id="KW-0808">Transferase</keyword>
<evidence type="ECO:0000259" key="5">
    <source>
        <dbReference type="PROSITE" id="PS50926"/>
    </source>
</evidence>
<sequence>MPTPRTARPAAEDAPESLAGTRYEVEIGPVAHGGHCVARHEGRVLFVRHGLPGERAVVEVTDGTATSRFLRADVVEVLDASEDRVTPPCPFAGPGRCGGCDWQHAAPAAQRRLKAAVVAEQLRRLAGLDLDVAVEAVAGPPGLPEGLGWRTRVQFAVDPATGAAGLRKHRSHDVEVVDACAIAAPGVEELGVESRDWTGVATVEAVAATGSLDRAVVVTPAATDGRLPIVELERPVSVFRADDRGRTKRVHGRAAVREVAAGRTWRVSGAGFWQVHPAAADTLVAAVLDGLEPKPGDLALDLYCGVGLFAGAIADRLADGDTVIGVESSREAIEDAKHNLRDVPGARFEVGKVDRVLTRPGFLRRADLVVLDPPRAGAGKTVAERIARLTPRRIAYVACDPAALARDLKYFAELGFRTKGVRAFDLFPNTHHVECVAILEPAPRGKKKG</sequence>
<dbReference type="GO" id="GO:0032259">
    <property type="term" value="P:methylation"/>
    <property type="evidence" value="ECO:0007669"/>
    <property type="project" value="UniProtKB-KW"/>
</dbReference>
<dbReference type="Gene3D" id="3.40.50.150">
    <property type="entry name" value="Vaccinia Virus protein VP39"/>
    <property type="match status" value="1"/>
</dbReference>
<evidence type="ECO:0000313" key="6">
    <source>
        <dbReference type="EMBL" id="GAA4959738.1"/>
    </source>
</evidence>
<evidence type="ECO:0000256" key="2">
    <source>
        <dbReference type="ARBA" id="ARBA00022679"/>
    </source>
</evidence>
<dbReference type="CDD" id="cd02440">
    <property type="entry name" value="AdoMet_MTases"/>
    <property type="match status" value="1"/>
</dbReference>
<keyword evidence="1 4" id="KW-0489">Methyltransferase</keyword>
<evidence type="ECO:0000256" key="1">
    <source>
        <dbReference type="ARBA" id="ARBA00022603"/>
    </source>
</evidence>
<dbReference type="PROSITE" id="PS51687">
    <property type="entry name" value="SAM_MT_RNA_M5U"/>
    <property type="match status" value="1"/>
</dbReference>
<feature type="binding site" evidence="4">
    <location>
        <position position="327"/>
    </location>
    <ligand>
        <name>S-adenosyl-L-methionine</name>
        <dbReference type="ChEBI" id="CHEBI:59789"/>
    </ligand>
</feature>
<gene>
    <name evidence="6" type="ORF">GCM10023205_23510</name>
</gene>
<dbReference type="SUPFAM" id="SSF50249">
    <property type="entry name" value="Nucleic acid-binding proteins"/>
    <property type="match status" value="1"/>
</dbReference>
<dbReference type="GO" id="GO:0008168">
    <property type="term" value="F:methyltransferase activity"/>
    <property type="evidence" value="ECO:0007669"/>
    <property type="project" value="UniProtKB-KW"/>
</dbReference>
<dbReference type="PROSITE" id="PS50926">
    <property type="entry name" value="TRAM"/>
    <property type="match status" value="1"/>
</dbReference>
<dbReference type="Proteomes" id="UP001500466">
    <property type="component" value="Unassembled WGS sequence"/>
</dbReference>
<dbReference type="Gene3D" id="2.40.50.1070">
    <property type="match status" value="1"/>
</dbReference>
<feature type="binding site" evidence="4">
    <location>
        <position position="372"/>
    </location>
    <ligand>
        <name>S-adenosyl-L-methionine</name>
        <dbReference type="ChEBI" id="CHEBI:59789"/>
    </ligand>
</feature>
<feature type="active site" description="Nucleophile" evidence="4">
    <location>
        <position position="399"/>
    </location>
</feature>
<evidence type="ECO:0000313" key="7">
    <source>
        <dbReference type="Proteomes" id="UP001500466"/>
    </source>
</evidence>
<feature type="binding site" evidence="4">
    <location>
        <position position="274"/>
    </location>
    <ligand>
        <name>S-adenosyl-L-methionine</name>
        <dbReference type="ChEBI" id="CHEBI:59789"/>
    </ligand>
</feature>
<dbReference type="Pfam" id="PF05958">
    <property type="entry name" value="tRNA_U5-meth_tr"/>
    <property type="match status" value="1"/>
</dbReference>